<dbReference type="EMBL" id="CP000478">
    <property type="protein sequence ID" value="ABK19223.1"/>
    <property type="molecule type" value="Genomic_DNA"/>
</dbReference>
<dbReference type="SUPFAM" id="SSF51445">
    <property type="entry name" value="(Trans)glycosidases"/>
    <property type="match status" value="1"/>
</dbReference>
<dbReference type="PROSITE" id="PS51257">
    <property type="entry name" value="PROKAR_LIPOPROTEIN"/>
    <property type="match status" value="1"/>
</dbReference>
<keyword evidence="1" id="KW-0732">Signal</keyword>
<accession>A0LP71</accession>
<dbReference type="AlphaFoldDB" id="A0LP71"/>
<protein>
    <recommendedName>
        <fullName evidence="4">Glycoside hydrolase family 42 N-terminal domain-containing protein</fullName>
    </recommendedName>
</protein>
<feature type="chain" id="PRO_5002626373" description="Glycoside hydrolase family 42 N-terminal domain-containing protein" evidence="1">
    <location>
        <begin position="22"/>
        <end position="658"/>
    </location>
</feature>
<dbReference type="CAZy" id="GH50">
    <property type="family name" value="Glycoside Hydrolase Family 50"/>
</dbReference>
<dbReference type="KEGG" id="sfu:Sfum_3553"/>
<evidence type="ECO:0008006" key="4">
    <source>
        <dbReference type="Google" id="ProtNLM"/>
    </source>
</evidence>
<keyword evidence="3" id="KW-1185">Reference proteome</keyword>
<dbReference type="InParanoid" id="A0LP71"/>
<evidence type="ECO:0000256" key="1">
    <source>
        <dbReference type="SAM" id="SignalP"/>
    </source>
</evidence>
<proteinExistence type="predicted"/>
<dbReference type="InterPro" id="IPR017853">
    <property type="entry name" value="GH"/>
</dbReference>
<sequence length="658" mass="74786">MIRHLLHSFLSILIACSLALAGETPEKPAAWGTSKRDGVYWLVTPDGAPFYSKGVNIVTGGKDSEKSRLRQAYCWNNFFSSLEDWRKCTGDQLDALGFNTRGGWSDSSPQLDLMLTVDLELGRNSKFHWFDPFDPAMEQITADKAVELTAPFRNDPRLIGYYSDNEVGWWNSPLFEWYLKADWHNRTKRVLWQLLAERYRNDWTLLLEDWVPAEGINGFEDLKQRGAALKLRPGGHGIRVVNRFMYLVAKRYYHLMVQAIRKAHPGALVLGDRLPLYYHQDALLAIGNNVDVISTNYNVDTPDGWVAPYYFEGMQRLNDKPVLVTEFFFAAHENRSGNRNETARNKYAKPGHLMTVTTQAERAWGAGNAMLNFARFPNVVGAHWFQYCDEPLGGREDGEDYNMGLIDTANRPYEEVTEAFRKLNPVLETIHKWSRTAVVQLPPDDDNEGTGKRAVPIFRASTPIDVTDQSLVEWDKERSRVTGFRAPEPYVPFGDVHLAWRPEGLYLASLANTFVDPAFLAYTGEFPRCEAFRIDLKSTVQGETRRFAVYLVPADNPDFPDGFEIRPLLFQSLDGKPPERVPTAGRVQRLDKSLPHMAVEAFIPSELLGVPELREGMELDMNVTLVSYYREFVMTWAGKPDAEGTVSPEGVRKVVLAR</sequence>
<dbReference type="Gene3D" id="3.20.20.80">
    <property type="entry name" value="Glycosidases"/>
    <property type="match status" value="1"/>
</dbReference>
<evidence type="ECO:0000313" key="3">
    <source>
        <dbReference type="Proteomes" id="UP000001784"/>
    </source>
</evidence>
<name>A0LP71_SYNFM</name>
<dbReference type="Proteomes" id="UP000001784">
    <property type="component" value="Chromosome"/>
</dbReference>
<dbReference type="STRING" id="335543.Sfum_3553"/>
<evidence type="ECO:0000313" key="2">
    <source>
        <dbReference type="EMBL" id="ABK19223.1"/>
    </source>
</evidence>
<organism evidence="2 3">
    <name type="scientific">Syntrophobacter fumaroxidans (strain DSM 10017 / MPOB)</name>
    <dbReference type="NCBI Taxonomy" id="335543"/>
    <lineage>
        <taxon>Bacteria</taxon>
        <taxon>Pseudomonadati</taxon>
        <taxon>Thermodesulfobacteriota</taxon>
        <taxon>Syntrophobacteria</taxon>
        <taxon>Syntrophobacterales</taxon>
        <taxon>Syntrophobacteraceae</taxon>
        <taxon>Syntrophobacter</taxon>
    </lineage>
</organism>
<dbReference type="HOGENOM" id="CLU_428104_0_0_7"/>
<feature type="signal peptide" evidence="1">
    <location>
        <begin position="1"/>
        <end position="21"/>
    </location>
</feature>
<gene>
    <name evidence="2" type="ordered locus">Sfum_3553</name>
</gene>
<reference evidence="2 3" key="1">
    <citation type="submission" date="2006-10" db="EMBL/GenBank/DDBJ databases">
        <title>Complete sequence of Syntrophobacter fumaroxidans MPOB.</title>
        <authorList>
            <consortium name="US DOE Joint Genome Institute"/>
            <person name="Copeland A."/>
            <person name="Lucas S."/>
            <person name="Lapidus A."/>
            <person name="Barry K."/>
            <person name="Detter J.C."/>
            <person name="Glavina del Rio T."/>
            <person name="Hammon N."/>
            <person name="Israni S."/>
            <person name="Pitluck S."/>
            <person name="Goltsman E.G."/>
            <person name="Martinez M."/>
            <person name="Schmutz J."/>
            <person name="Larimer F."/>
            <person name="Land M."/>
            <person name="Hauser L."/>
            <person name="Kyrpides N."/>
            <person name="Kim E."/>
            <person name="Boone D.R."/>
            <person name="Brockman F."/>
            <person name="Culley D."/>
            <person name="Ferry J."/>
            <person name="Gunsalus R."/>
            <person name="McInerney M.J."/>
            <person name="Morrison M."/>
            <person name="Plugge C."/>
            <person name="Rohlin L."/>
            <person name="Scholten J."/>
            <person name="Sieber J."/>
            <person name="Stams A.J.M."/>
            <person name="Worm P."/>
            <person name="Henstra A.M."/>
            <person name="Richardson P."/>
        </authorList>
    </citation>
    <scope>NUCLEOTIDE SEQUENCE [LARGE SCALE GENOMIC DNA]</scope>
    <source>
        <strain evidence="3">DSM 10017 / MPOB</strain>
    </source>
</reference>
<dbReference type="eggNOG" id="COG1874">
    <property type="taxonomic scope" value="Bacteria"/>
</dbReference>